<comment type="similarity">
    <text evidence="3 9">Belongs to the class-D beta-lactamase family.</text>
</comment>
<evidence type="ECO:0000313" key="14">
    <source>
        <dbReference type="EMBL" id="XBP93715.1"/>
    </source>
</evidence>
<evidence type="ECO:0000256" key="3">
    <source>
        <dbReference type="ARBA" id="ARBA00007898"/>
    </source>
</evidence>
<dbReference type="SUPFAM" id="SSF56601">
    <property type="entry name" value="beta-lactamase/transpeptidase-like"/>
    <property type="match status" value="1"/>
</dbReference>
<dbReference type="InterPro" id="IPR001460">
    <property type="entry name" value="PCN-bd_Tpept"/>
</dbReference>
<dbReference type="EMBL" id="CP159342">
    <property type="protein sequence ID" value="XCH74414.1"/>
    <property type="molecule type" value="Genomic_DNA"/>
</dbReference>
<dbReference type="PANTHER" id="PTHR30627">
    <property type="entry name" value="PEPTIDOGLYCAN D,D-TRANSPEPTIDASE"/>
    <property type="match status" value="1"/>
</dbReference>
<dbReference type="EC" id="3.5.2.6" evidence="4 9"/>
<protein>
    <recommendedName>
        <fullName evidence="4 9">Beta-lactamase</fullName>
        <ecNumber evidence="4 9">3.5.2.6</ecNumber>
    </recommendedName>
</protein>
<dbReference type="GO" id="GO:0017001">
    <property type="term" value="P:antibiotic catabolic process"/>
    <property type="evidence" value="ECO:0007669"/>
    <property type="project" value="InterPro"/>
</dbReference>
<dbReference type="RefSeq" id="WP_350933400.1">
    <property type="nucleotide sequence ID" value="NZ_CP157762.1"/>
</dbReference>
<evidence type="ECO:0000259" key="12">
    <source>
        <dbReference type="Pfam" id="PF03717"/>
    </source>
</evidence>
<dbReference type="GO" id="GO:0005886">
    <property type="term" value="C:plasma membrane"/>
    <property type="evidence" value="ECO:0007669"/>
    <property type="project" value="TreeGrafter"/>
</dbReference>
<dbReference type="InterPro" id="IPR012338">
    <property type="entry name" value="Beta-lactam/transpept-like"/>
</dbReference>
<organism evidence="15">
    <name type="scientific">Micromonospora sp. CCTCC AA 2012012</name>
    <dbReference type="NCBI Taxonomy" id="3111921"/>
    <lineage>
        <taxon>Bacteria</taxon>
        <taxon>Bacillati</taxon>
        <taxon>Actinomycetota</taxon>
        <taxon>Actinomycetes</taxon>
        <taxon>Micromonosporales</taxon>
        <taxon>Micromonosporaceae</taxon>
        <taxon>Micromonospora</taxon>
    </lineage>
</organism>
<evidence type="ECO:0000256" key="7">
    <source>
        <dbReference type="ARBA" id="ARBA00023136"/>
    </source>
</evidence>
<dbReference type="PROSITE" id="PS00337">
    <property type="entry name" value="BETA_LACTAMASE_D"/>
    <property type="match status" value="1"/>
</dbReference>
<evidence type="ECO:0000313" key="15">
    <source>
        <dbReference type="EMBL" id="XCH74414.1"/>
    </source>
</evidence>
<sequence length="655" mass="68184">MPLSYPVRGRFSPSRRGLAALTATVLAAGALTGCSGEDGPEKSVDAFLAGWHSGDLQAVGFIDPTGARVPAAEVAKKLRALSGELAATPPALTRRGDATITADIATAKVEVAWALPGKTRWAYERPVRLKRGKDDQWQVIWEPQIVQEKLEEGDRLALRRQPGTRAGILDGAGNPVVAPRPVVRVGVQPSEVTDVKGLSRQLGAAFAAVKPALTPPVDLSDLPKRVSEAEPGDFVEVVTLREEAYRQIKSRIYDLPGTKFQADTLDLAPTREFARALLGSVDPAQADDLKAHPDRYVAGDLVGHGGLQGRYDDRLRGAPGLTVVTERPKPGEPGTATGTEVFRSAPQPGQPLKTTLDVATQNAADAALRGEQHRSALVAVRVGDGAVLAAANGPGPAGENLAFTAQVPPGSTFKVVSALGLLDRGAVTADATVACPKTFVVDGRSFKNSDDFVLGPVPFRTDFAKSCNTAFASLAPKLGPDGLAGTGRTLGLEATWDLGVDVFTGKVSTGGSATEQAAAAIGQGTTVVSPLAMAGATAAVARGHWEQPKLVLDPAPQQPAPAGPPLKPESVAALKTMMREVVTAGTGSALKDVPGQPVYGKTGTAEYDNNPAHTHAWFVGWQGDVVFAVFVEQGGSSAVSAVPIAERFLRALPPR</sequence>
<dbReference type="Pfam" id="PF03717">
    <property type="entry name" value="PBP_dimer"/>
    <property type="match status" value="1"/>
</dbReference>
<dbReference type="PANTHER" id="PTHR30627:SF24">
    <property type="entry name" value="PENICILLIN-BINDING PROTEIN 4B"/>
    <property type="match status" value="1"/>
</dbReference>
<evidence type="ECO:0000259" key="13">
    <source>
        <dbReference type="Pfam" id="PF05223"/>
    </source>
</evidence>
<gene>
    <name evidence="15" type="ORF">ABUL08_29870</name>
    <name evidence="14" type="ORF">VK199_29780</name>
</gene>
<dbReference type="GO" id="GO:0071555">
    <property type="term" value="P:cell wall organization"/>
    <property type="evidence" value="ECO:0007669"/>
    <property type="project" value="TreeGrafter"/>
</dbReference>
<accession>A0AAU8HCV8</accession>
<keyword evidence="6 9" id="KW-0378">Hydrolase</keyword>
<dbReference type="Pfam" id="PF00905">
    <property type="entry name" value="Transpeptidase"/>
    <property type="match status" value="1"/>
</dbReference>
<comment type="subcellular location">
    <subcellularLocation>
        <location evidence="1">Membrane</location>
    </subcellularLocation>
</comment>
<evidence type="ECO:0000259" key="11">
    <source>
        <dbReference type="Pfam" id="PF00905"/>
    </source>
</evidence>
<dbReference type="AlphaFoldDB" id="A0AAU8HCV8"/>
<dbReference type="InterPro" id="IPR050515">
    <property type="entry name" value="Beta-lactam/transpept"/>
</dbReference>
<name>A0AAU8HCV8_9ACTN</name>
<dbReference type="InterPro" id="IPR036138">
    <property type="entry name" value="PBP_dimer_sf"/>
</dbReference>
<proteinExistence type="inferred from homology"/>
<keyword evidence="5" id="KW-0732">Signal</keyword>
<dbReference type="GO" id="GO:0008658">
    <property type="term" value="F:penicillin binding"/>
    <property type="evidence" value="ECO:0007669"/>
    <property type="project" value="InterPro"/>
</dbReference>
<evidence type="ECO:0000256" key="8">
    <source>
        <dbReference type="ARBA" id="ARBA00023251"/>
    </source>
</evidence>
<evidence type="ECO:0000256" key="1">
    <source>
        <dbReference type="ARBA" id="ARBA00004370"/>
    </source>
</evidence>
<dbReference type="GO" id="GO:0071972">
    <property type="term" value="F:peptidoglycan L,D-transpeptidase activity"/>
    <property type="evidence" value="ECO:0007669"/>
    <property type="project" value="TreeGrafter"/>
</dbReference>
<reference evidence="14" key="1">
    <citation type="submission" date="2024-01" db="EMBL/GenBank/DDBJ databases">
        <title>The genome sequence of Micromonospora mangrovi CCTCC AA 2012012.</title>
        <authorList>
            <person name="Gao J."/>
        </authorList>
    </citation>
    <scope>NUCLEOTIDE SEQUENCE</scope>
    <source>
        <strain evidence="14">CCTCC AA 2012012</strain>
    </source>
</reference>
<evidence type="ECO:0000256" key="10">
    <source>
        <dbReference type="SAM" id="MobiDB-lite"/>
    </source>
</evidence>
<evidence type="ECO:0000256" key="4">
    <source>
        <dbReference type="ARBA" id="ARBA00012865"/>
    </source>
</evidence>
<dbReference type="GO" id="GO:0008800">
    <property type="term" value="F:beta-lactamase activity"/>
    <property type="evidence" value="ECO:0007669"/>
    <property type="project" value="UniProtKB-UniRule"/>
</dbReference>
<keyword evidence="8 9" id="KW-0046">Antibiotic resistance</keyword>
<dbReference type="EMBL" id="CP157762">
    <property type="protein sequence ID" value="XBP93715.1"/>
    <property type="molecule type" value="Genomic_DNA"/>
</dbReference>
<dbReference type="SUPFAM" id="SSF56519">
    <property type="entry name" value="Penicillin binding protein dimerisation domain"/>
    <property type="match status" value="1"/>
</dbReference>
<feature type="region of interest" description="Disordered" evidence="10">
    <location>
        <begin position="322"/>
        <end position="350"/>
    </location>
</feature>
<reference evidence="15" key="2">
    <citation type="submission" date="2024-06" db="EMBL/GenBank/DDBJ databases">
        <title>Micromonospora mangrovi CCTCC AA 2012012 genome sequences.</title>
        <authorList>
            <person name="Gao J."/>
        </authorList>
    </citation>
    <scope>NUCLEOTIDE SEQUENCE</scope>
    <source>
        <strain evidence="15">CCTCC AA 2012012</strain>
    </source>
</reference>
<keyword evidence="7" id="KW-0472">Membrane</keyword>
<evidence type="ECO:0000256" key="9">
    <source>
        <dbReference type="RuleBase" id="RU361140"/>
    </source>
</evidence>
<evidence type="ECO:0000256" key="2">
    <source>
        <dbReference type="ARBA" id="ARBA00007171"/>
    </source>
</evidence>
<evidence type="ECO:0000256" key="6">
    <source>
        <dbReference type="ARBA" id="ARBA00022801"/>
    </source>
</evidence>
<dbReference type="InterPro" id="IPR007887">
    <property type="entry name" value="MecA_N"/>
</dbReference>
<feature type="domain" description="Penicillin-binding protein transpeptidase" evidence="11">
    <location>
        <begin position="377"/>
        <end position="648"/>
    </location>
</feature>
<dbReference type="InterPro" id="IPR005311">
    <property type="entry name" value="PBP_dimer"/>
</dbReference>
<dbReference type="Pfam" id="PF05223">
    <property type="entry name" value="MecA_N"/>
    <property type="match status" value="1"/>
</dbReference>
<dbReference type="Gene3D" id="3.90.1310.10">
    <property type="entry name" value="Penicillin-binding protein 2a (Domain 2)"/>
    <property type="match status" value="1"/>
</dbReference>
<comment type="catalytic activity">
    <reaction evidence="9">
        <text>a beta-lactam + H2O = a substituted beta-amino acid</text>
        <dbReference type="Rhea" id="RHEA:20401"/>
        <dbReference type="ChEBI" id="CHEBI:15377"/>
        <dbReference type="ChEBI" id="CHEBI:35627"/>
        <dbReference type="ChEBI" id="CHEBI:140347"/>
        <dbReference type="EC" id="3.5.2.6"/>
    </reaction>
</comment>
<feature type="domain" description="NTF2-like N-terminal transpeptidase" evidence="13">
    <location>
        <begin position="40"/>
        <end position="154"/>
    </location>
</feature>
<evidence type="ECO:0000256" key="5">
    <source>
        <dbReference type="ARBA" id="ARBA00022729"/>
    </source>
</evidence>
<feature type="domain" description="Penicillin-binding protein dimerisation" evidence="12">
    <location>
        <begin position="161"/>
        <end position="325"/>
    </location>
</feature>
<dbReference type="GO" id="GO:0046677">
    <property type="term" value="P:response to antibiotic"/>
    <property type="evidence" value="ECO:0007669"/>
    <property type="project" value="UniProtKB-UniRule"/>
</dbReference>
<comment type="similarity">
    <text evidence="2">Belongs to the transpeptidase family.</text>
</comment>
<dbReference type="InterPro" id="IPR002137">
    <property type="entry name" value="Beta-lactam_class-D_AS"/>
</dbReference>
<dbReference type="Gene3D" id="3.40.710.10">
    <property type="entry name" value="DD-peptidase/beta-lactamase superfamily"/>
    <property type="match status" value="1"/>
</dbReference>